<dbReference type="InterPro" id="IPR009057">
    <property type="entry name" value="Homeodomain-like_sf"/>
</dbReference>
<dbReference type="InterPro" id="IPR038717">
    <property type="entry name" value="Tc1-like_DDE_dom"/>
</dbReference>
<dbReference type="InterPro" id="IPR036397">
    <property type="entry name" value="RNaseH_sf"/>
</dbReference>
<dbReference type="InterPro" id="IPR047655">
    <property type="entry name" value="Transpos_IS630-like"/>
</dbReference>
<feature type="domain" description="Tc1-like transposase DDE" evidence="2">
    <location>
        <begin position="184"/>
        <end position="277"/>
    </location>
</feature>
<dbReference type="Gene3D" id="3.30.420.10">
    <property type="entry name" value="Ribonuclease H-like superfamily/Ribonuclease H"/>
    <property type="match status" value="1"/>
</dbReference>
<dbReference type="NCBIfam" id="NF033545">
    <property type="entry name" value="transpos_IS630"/>
    <property type="match status" value="1"/>
</dbReference>
<evidence type="ECO:0000259" key="3">
    <source>
        <dbReference type="Pfam" id="PF13592"/>
    </source>
</evidence>
<comment type="caution">
    <text evidence="4">The sequence shown here is derived from an EMBL/GenBank/DDBJ whole genome shotgun (WGS) entry which is preliminary data.</text>
</comment>
<feature type="domain" description="Winged helix-turn helix" evidence="3">
    <location>
        <begin position="94"/>
        <end position="150"/>
    </location>
</feature>
<proteinExistence type="predicted"/>
<evidence type="ECO:0000313" key="4">
    <source>
        <dbReference type="EMBL" id="MBZ0156186.1"/>
    </source>
</evidence>
<evidence type="ECO:0000313" key="5">
    <source>
        <dbReference type="Proteomes" id="UP000705867"/>
    </source>
</evidence>
<evidence type="ECO:0000256" key="1">
    <source>
        <dbReference type="SAM" id="MobiDB-lite"/>
    </source>
</evidence>
<dbReference type="Pfam" id="PF13358">
    <property type="entry name" value="DDE_3"/>
    <property type="match status" value="1"/>
</dbReference>
<gene>
    <name evidence="4" type="ORF">K8I29_08265</name>
</gene>
<organism evidence="4 5">
    <name type="scientific">Candidatus Nitrobium versatile</name>
    <dbReference type="NCBI Taxonomy" id="2884831"/>
    <lineage>
        <taxon>Bacteria</taxon>
        <taxon>Pseudomonadati</taxon>
        <taxon>Nitrospirota</taxon>
        <taxon>Nitrospiria</taxon>
        <taxon>Nitrospirales</taxon>
        <taxon>Nitrospiraceae</taxon>
        <taxon>Candidatus Nitrobium</taxon>
    </lineage>
</organism>
<dbReference type="AlphaFoldDB" id="A0A953JEE1"/>
<feature type="region of interest" description="Disordered" evidence="1">
    <location>
        <begin position="307"/>
        <end position="332"/>
    </location>
</feature>
<dbReference type="SUPFAM" id="SSF46689">
    <property type="entry name" value="Homeodomain-like"/>
    <property type="match status" value="1"/>
</dbReference>
<protein>
    <submittedName>
        <fullName evidence="4">IS630 family transposase</fullName>
    </submittedName>
</protein>
<reference evidence="4" key="1">
    <citation type="journal article" date="2021" name="bioRxiv">
        <title>Unraveling nitrogen, sulfur and carbon metabolic pathways and microbial community transcriptional responses to substrate deprivation and toxicity stresses in a bioreactor mimicking anoxic brackish coastal sediment conditions.</title>
        <authorList>
            <person name="Martins P.D."/>
            <person name="Echeveste M.J."/>
            <person name="Arshad A."/>
            <person name="Kurth J."/>
            <person name="Ouboter H."/>
            <person name="Jetten M.S.M."/>
            <person name="Welte C.U."/>
        </authorList>
    </citation>
    <scope>NUCLEOTIDE SEQUENCE</scope>
    <source>
        <strain evidence="4">MAG_39</strain>
    </source>
</reference>
<dbReference type="GO" id="GO:0003676">
    <property type="term" value="F:nucleic acid binding"/>
    <property type="evidence" value="ECO:0007669"/>
    <property type="project" value="InterPro"/>
</dbReference>
<dbReference type="Pfam" id="PF13592">
    <property type="entry name" value="HTH_33"/>
    <property type="match status" value="1"/>
</dbReference>
<evidence type="ECO:0000259" key="2">
    <source>
        <dbReference type="Pfam" id="PF13358"/>
    </source>
</evidence>
<accession>A0A953JEE1</accession>
<dbReference type="InterPro" id="IPR025959">
    <property type="entry name" value="Winged_HTH_dom"/>
</dbReference>
<reference evidence="4" key="2">
    <citation type="submission" date="2021-08" db="EMBL/GenBank/DDBJ databases">
        <authorList>
            <person name="Dalcin Martins P."/>
        </authorList>
    </citation>
    <scope>NUCLEOTIDE SEQUENCE</scope>
    <source>
        <strain evidence="4">MAG_39</strain>
    </source>
</reference>
<sequence length="332" mass="37596">MEDGRKLKHDVLELLRIRAVLQVESGESPEAVIKALGLTRGCIYRWMAKYREGGIRALKAKPLDGRPLKLSEEEVRWVFETLLSRCPLQLEFAHALWSREMVSDMIRERYGIKLSITSVGRLLKRLGLEHRKPLLRAFQQNPALVQEWVDREYPTLKRMALRDDAEIFFADETRVLTPFCRNTTKGGAPALRTRGGRFSISMLSAISSRGKVWFILRRGTTNANGFCDFLGRLLHNRSRKIFLVLDGYPVYRSSKVRKFVLSAGGALRLFFLPPYSSGIGDRTGHPYYTEWPVWGIGRGGLLRSSRVKNGSSAKDTGAPARSAPGNDIPDLY</sequence>
<dbReference type="Pfam" id="PF13551">
    <property type="entry name" value="HTH_29"/>
    <property type="match status" value="1"/>
</dbReference>
<dbReference type="Proteomes" id="UP000705867">
    <property type="component" value="Unassembled WGS sequence"/>
</dbReference>
<name>A0A953JEE1_9BACT</name>
<dbReference type="EMBL" id="JAIOIV010000069">
    <property type="protein sequence ID" value="MBZ0156186.1"/>
    <property type="molecule type" value="Genomic_DNA"/>
</dbReference>